<comment type="caution">
    <text evidence="1">The sequence shown here is derived from an EMBL/GenBank/DDBJ whole genome shotgun (WGS) entry which is preliminary data.</text>
</comment>
<proteinExistence type="predicted"/>
<evidence type="ECO:0000313" key="2">
    <source>
        <dbReference type="Proteomes" id="UP001389717"/>
    </source>
</evidence>
<sequence>MGVRELPTIMAGPMLRRVEDRQAFIWIALSQPYHMEAEIFKVTRDKHSDGFTYTEVDCFSEAWTVRVGKRLYVSLIKVSPEAGIFPANTLLGYNLTFSSNRGETLKLGDFGLLSSDHPAAIVYEGLAYPTFYINEGTKNKILYGSCRKLHGEGEDVFLEADRMIAANPTTTDRPSSLFLLGDQIYADDVADSVILPVIRLGEELMGREEELGIVEPRVNQPLFKKAIGQINGRQYISKRFCRFTSRKAANHLFTLGEYMAMTLLSWSPELWKLSPDYGMFKSFHEWTEEDGVYFAFKDRDSMEYNREHELLEERYQKQGMEVAGTVDALNAVRRVMANTPTYMMFDDHDITDDWNLSEEWKSTVREAPLGKHVVSNGLASYWLCQGWGNDPDSFHHFAKAMRAYLESYQPGSSSHTRWMNLLWDYDSWHFTAPTTPAAVFLDTRTQRDYEHEPQPVKLFRRIEEVRKSPNLIKEAAWDKVTAKLSASGWREGEPLIMVSPTPLYGIALIETFLQKYMLPLRTFGLPVQSSFDLESWKYNGKGFNEFIQRAADLNPSDCIILSGDLHSASAVKSYITFHDRESSLTIHQFTSSPMKNMSYTGMGGSLMKLMMWINARNRTNRTIHRSCDQECNLILKDGKGGGDTDLKWTESIRYLPLNDGTLIETKNNLGVFTYDSGEIGNMLI</sequence>
<dbReference type="RefSeq" id="WP_341981314.1">
    <property type="nucleotide sequence ID" value="NZ_JBBYAF010000007.1"/>
</dbReference>
<protein>
    <submittedName>
        <fullName evidence="1">Alkaline phosphatase D family protein</fullName>
    </submittedName>
</protein>
<dbReference type="InterPro" id="IPR038607">
    <property type="entry name" value="PhoD-like_sf"/>
</dbReference>
<accession>A0ABU9K6W8</accession>
<organism evidence="1 2">
    <name type="scientific">Rossellomorea oryzaecorticis</name>
    <dbReference type="NCBI Taxonomy" id="1396505"/>
    <lineage>
        <taxon>Bacteria</taxon>
        <taxon>Bacillati</taxon>
        <taxon>Bacillota</taxon>
        <taxon>Bacilli</taxon>
        <taxon>Bacillales</taxon>
        <taxon>Bacillaceae</taxon>
        <taxon>Rossellomorea</taxon>
    </lineage>
</organism>
<gene>
    <name evidence="1" type="ORF">AAEO50_05500</name>
</gene>
<dbReference type="PANTHER" id="PTHR37031">
    <property type="entry name" value="METALLOPHOSPHATASE BINDING DOMAIN PROTEIN"/>
    <property type="match status" value="1"/>
</dbReference>
<keyword evidence="2" id="KW-1185">Reference proteome</keyword>
<dbReference type="Proteomes" id="UP001389717">
    <property type="component" value="Unassembled WGS sequence"/>
</dbReference>
<evidence type="ECO:0000313" key="1">
    <source>
        <dbReference type="EMBL" id="MEL3971732.1"/>
    </source>
</evidence>
<reference evidence="1 2" key="1">
    <citation type="submission" date="2024-04" db="EMBL/GenBank/DDBJ databases">
        <title>Bacillus oryzaecorticis sp. nov., a moderately halophilic bacterium isolated from rice husks.</title>
        <authorList>
            <person name="Zhu H.-S."/>
        </authorList>
    </citation>
    <scope>NUCLEOTIDE SEQUENCE [LARGE SCALE GENOMIC DNA]</scope>
    <source>
        <strain evidence="1 2">ZC255</strain>
    </source>
</reference>
<dbReference type="Gene3D" id="3.60.21.70">
    <property type="entry name" value="PhoD-like phosphatase"/>
    <property type="match status" value="1"/>
</dbReference>
<dbReference type="InterPro" id="IPR029052">
    <property type="entry name" value="Metallo-depent_PP-like"/>
</dbReference>
<name>A0ABU9K6W8_9BACI</name>
<dbReference type="PANTHER" id="PTHR37031:SF2">
    <property type="entry name" value="PHOD-LIKE PHOSPHATASE METALLOPHOSPHATASE DOMAIN-CONTAINING PROTEIN"/>
    <property type="match status" value="1"/>
</dbReference>
<dbReference type="EMBL" id="JBBYAF010000007">
    <property type="protein sequence ID" value="MEL3971732.1"/>
    <property type="molecule type" value="Genomic_DNA"/>
</dbReference>
<dbReference type="SUPFAM" id="SSF56300">
    <property type="entry name" value="Metallo-dependent phosphatases"/>
    <property type="match status" value="1"/>
</dbReference>